<evidence type="ECO:0000256" key="3">
    <source>
        <dbReference type="ARBA" id="ARBA00022692"/>
    </source>
</evidence>
<keyword evidence="5 6" id="KW-0472">Membrane</keyword>
<dbReference type="Pfam" id="PF00083">
    <property type="entry name" value="Sugar_tr"/>
    <property type="match status" value="1"/>
</dbReference>
<feature type="transmembrane region" description="Helical" evidence="6">
    <location>
        <begin position="390"/>
        <end position="409"/>
    </location>
</feature>
<comment type="caution">
    <text evidence="8">The sequence shown here is derived from an EMBL/GenBank/DDBJ whole genome shotgun (WGS) entry which is preliminary data.</text>
</comment>
<feature type="transmembrane region" description="Helical" evidence="6">
    <location>
        <begin position="227"/>
        <end position="245"/>
    </location>
</feature>
<dbReference type="InterPro" id="IPR050360">
    <property type="entry name" value="MFS_Sugar_Transporters"/>
</dbReference>
<dbReference type="InterPro" id="IPR036259">
    <property type="entry name" value="MFS_trans_sf"/>
</dbReference>
<comment type="subcellular location">
    <subcellularLocation>
        <location evidence="1">Membrane</location>
        <topology evidence="1">Multi-pass membrane protein</topology>
    </subcellularLocation>
</comment>
<dbReference type="EMBL" id="CAWUHD010000006">
    <property type="protein sequence ID" value="CAK7210902.1"/>
    <property type="molecule type" value="Genomic_DNA"/>
</dbReference>
<dbReference type="SUPFAM" id="SSF103473">
    <property type="entry name" value="MFS general substrate transporter"/>
    <property type="match status" value="1"/>
</dbReference>
<evidence type="ECO:0000256" key="4">
    <source>
        <dbReference type="ARBA" id="ARBA00022989"/>
    </source>
</evidence>
<comment type="similarity">
    <text evidence="2">Belongs to the major facilitator superfamily. Sugar transporter (TC 2.A.1.1) family.</text>
</comment>
<evidence type="ECO:0000256" key="5">
    <source>
        <dbReference type="ARBA" id="ARBA00023136"/>
    </source>
</evidence>
<protein>
    <recommendedName>
        <fullName evidence="7">Major facilitator superfamily (MFS) profile domain-containing protein</fullName>
    </recommendedName>
</protein>
<keyword evidence="3 6" id="KW-0812">Transmembrane</keyword>
<evidence type="ECO:0000256" key="1">
    <source>
        <dbReference type="ARBA" id="ARBA00004141"/>
    </source>
</evidence>
<accession>A0ABP0AUH0</accession>
<feature type="transmembrane region" description="Helical" evidence="6">
    <location>
        <begin position="195"/>
        <end position="215"/>
    </location>
</feature>
<dbReference type="PANTHER" id="PTHR48022:SF2">
    <property type="entry name" value="PLASTIDIC GLUCOSE TRANSPORTER 4"/>
    <property type="match status" value="1"/>
</dbReference>
<gene>
    <name evidence="8" type="ORF">SEUCBS140593_000985</name>
</gene>
<evidence type="ECO:0000313" key="9">
    <source>
        <dbReference type="Proteomes" id="UP001642482"/>
    </source>
</evidence>
<feature type="domain" description="Major facilitator superfamily (MFS) profile" evidence="7">
    <location>
        <begin position="59"/>
        <end position="511"/>
    </location>
</feature>
<feature type="transmembrane region" description="Helical" evidence="6">
    <location>
        <begin position="105"/>
        <end position="124"/>
    </location>
</feature>
<feature type="transmembrane region" description="Helical" evidence="6">
    <location>
        <begin position="488"/>
        <end position="507"/>
    </location>
</feature>
<keyword evidence="9" id="KW-1185">Reference proteome</keyword>
<feature type="transmembrane region" description="Helical" evidence="6">
    <location>
        <begin position="358"/>
        <end position="378"/>
    </location>
</feature>
<keyword evidence="4 6" id="KW-1133">Transmembrane helix</keyword>
<dbReference type="PROSITE" id="PS00216">
    <property type="entry name" value="SUGAR_TRANSPORT_1"/>
    <property type="match status" value="1"/>
</dbReference>
<evidence type="ECO:0000256" key="2">
    <source>
        <dbReference type="ARBA" id="ARBA00010992"/>
    </source>
</evidence>
<reference evidence="8 9" key="1">
    <citation type="submission" date="2024-01" db="EMBL/GenBank/DDBJ databases">
        <authorList>
            <person name="Allen C."/>
            <person name="Tagirdzhanova G."/>
        </authorList>
    </citation>
    <scope>NUCLEOTIDE SEQUENCE [LARGE SCALE GENOMIC DNA]</scope>
</reference>
<feature type="transmembrane region" description="Helical" evidence="6">
    <location>
        <begin position="165"/>
        <end position="183"/>
    </location>
</feature>
<dbReference type="Gene3D" id="1.20.1250.20">
    <property type="entry name" value="MFS general substrate transporter like domains"/>
    <property type="match status" value="1"/>
</dbReference>
<dbReference type="InterPro" id="IPR005828">
    <property type="entry name" value="MFS_sugar_transport-like"/>
</dbReference>
<proteinExistence type="inferred from homology"/>
<dbReference type="Proteomes" id="UP001642482">
    <property type="component" value="Unassembled WGS sequence"/>
</dbReference>
<feature type="transmembrane region" description="Helical" evidence="6">
    <location>
        <begin position="415"/>
        <end position="441"/>
    </location>
</feature>
<evidence type="ECO:0000259" key="7">
    <source>
        <dbReference type="PROSITE" id="PS50850"/>
    </source>
</evidence>
<evidence type="ECO:0000256" key="6">
    <source>
        <dbReference type="SAM" id="Phobius"/>
    </source>
</evidence>
<name>A0ABP0AUH0_9PEZI</name>
<feature type="transmembrane region" description="Helical" evidence="6">
    <location>
        <begin position="136"/>
        <end position="153"/>
    </location>
</feature>
<evidence type="ECO:0000313" key="8">
    <source>
        <dbReference type="EMBL" id="CAK7210902.1"/>
    </source>
</evidence>
<organism evidence="8 9">
    <name type="scientific">Sporothrix eucalyptigena</name>
    <dbReference type="NCBI Taxonomy" id="1812306"/>
    <lineage>
        <taxon>Eukaryota</taxon>
        <taxon>Fungi</taxon>
        <taxon>Dikarya</taxon>
        <taxon>Ascomycota</taxon>
        <taxon>Pezizomycotina</taxon>
        <taxon>Sordariomycetes</taxon>
        <taxon>Sordariomycetidae</taxon>
        <taxon>Ophiostomatales</taxon>
        <taxon>Ophiostomataceae</taxon>
        <taxon>Sporothrix</taxon>
    </lineage>
</organism>
<sequence>MSHPSDAEIRAKTDTIVQMVEGHEMTGTFDKAGPVALKSDYDQLGLRATAWRFKKAVLICNLLCIAAACDGYQINLNGNIIANQGFINKIGFPNDAGVYSLKAQYTSLWGALQSLGQIIGMLMLNPVSDKIGRKQTLYILWLILAASVAIETVVRDWKDWAGAKLLAGTGIGAIQATLPVYITEWSPVNIRGAMVLTYGFWNTIGSFLAPLILTIMQSSNPLNYKTAILTQWGFLGLMLPIFVWIPETPAYYAERGQDDMGKKVLRRVHGGVPDYDVEAEYTIIKNTKMEELRVRHEYGLDSSNWSDIVRTYAACFTGTNLLRTVGAALPACGQQLTGLSFLNTYASLFFKQSGFTNAFLITTILAIIQLVSSVFLILVSDKIGRRRPTLVSVAVCTVALMVVGILGFVEKTQAVQHFLIFVACVWAFFSKNLGSIGWAFVGEVSSQKLRARTAGVAAAASVVFGLTFNTTVPLMLNTSGVNWGYKTAWLFFGTGLVVTVIVFFFVPEPSMRNPAEMDEMYEKRISPRAMRHYVTDVQKAAQGEPVTV</sequence>
<feature type="transmembrane region" description="Helical" evidence="6">
    <location>
        <begin position="453"/>
        <end position="476"/>
    </location>
</feature>
<dbReference type="InterPro" id="IPR005829">
    <property type="entry name" value="Sugar_transporter_CS"/>
</dbReference>
<dbReference type="PANTHER" id="PTHR48022">
    <property type="entry name" value="PLASTIDIC GLUCOSE TRANSPORTER 4"/>
    <property type="match status" value="1"/>
</dbReference>
<dbReference type="PROSITE" id="PS50850">
    <property type="entry name" value="MFS"/>
    <property type="match status" value="1"/>
</dbReference>
<dbReference type="InterPro" id="IPR020846">
    <property type="entry name" value="MFS_dom"/>
</dbReference>